<keyword evidence="8 9" id="KW-0472">Membrane</keyword>
<dbReference type="InterPro" id="IPR003594">
    <property type="entry name" value="HATPase_dom"/>
</dbReference>
<feature type="transmembrane region" description="Helical" evidence="9">
    <location>
        <begin position="306"/>
        <end position="325"/>
    </location>
</feature>
<dbReference type="Pfam" id="PF06580">
    <property type="entry name" value="His_kinase"/>
    <property type="match status" value="1"/>
</dbReference>
<dbReference type="SUPFAM" id="SSF55874">
    <property type="entry name" value="ATPase domain of HSP90 chaperone/DNA topoisomerase II/histidine kinase"/>
    <property type="match status" value="1"/>
</dbReference>
<evidence type="ECO:0000256" key="4">
    <source>
        <dbReference type="ARBA" id="ARBA00022679"/>
    </source>
</evidence>
<evidence type="ECO:0000256" key="6">
    <source>
        <dbReference type="ARBA" id="ARBA00022777"/>
    </source>
</evidence>
<dbReference type="InterPro" id="IPR050640">
    <property type="entry name" value="Bact_2-comp_sensor_kinase"/>
</dbReference>
<keyword evidence="7 9" id="KW-1133">Transmembrane helix</keyword>
<sequence length="589" mass="67366">MRRFLSHNLTSPFLNLSMRGKLFSLFLLVAFVPLLSFVFYSYHTVKNQLIRQTFASAALMTSQINSNLQNKLDNYNKISASLYLDETLQDYLVKSYRDNADFLDAYRYIDNVMNNVLTTNPEVFGIAIYTTNASMHIDDTFIKPLTDVIERKPWFHKVQNTYGNVIFTITPAQPADPPRKATPPMFTLVRYLNYNSLNFPYGILAIDIQESELYALIDKEDKDKDIYIVDEQGTIVSGKDKTRLNANIGEWLALPQQTEGSGKFETEYEGEKVLVVYNAIRNGWKTVSIIPYSGFMEAANRSTHRLLFIASVCLLLCMVLIYAVARLSTKRIEALLKNIRRLEREDFELVSMKMGHDEIGQMSFALDKMAARFKNLINEVYKKEISKQEAELGMLQAQINPHFLYNTLASISALAMKNDDRRTQDMVSHLAKFYRISLNKGKNIVSLNEELKLTHNYIAIQQIRYQDLIHIHYRIEDEVRSYPTVKLTLQPFIENSIRHGIWDDDYGIGIVIKAYRRDEDIYLEVIDDGMGMPRDRLGGGASLQELGYGISNVDQRIKLAFGADYGVSMYSRPGIGTHVVVRLPSGGVS</sequence>
<evidence type="ECO:0000313" key="11">
    <source>
        <dbReference type="EMBL" id="MDI4647230.1"/>
    </source>
</evidence>
<evidence type="ECO:0000256" key="5">
    <source>
        <dbReference type="ARBA" id="ARBA00022692"/>
    </source>
</evidence>
<dbReference type="Gene3D" id="3.30.565.10">
    <property type="entry name" value="Histidine kinase-like ATPase, C-terminal domain"/>
    <property type="match status" value="1"/>
</dbReference>
<dbReference type="EMBL" id="JAGRPV010000001">
    <property type="protein sequence ID" value="MDI4647230.1"/>
    <property type="molecule type" value="Genomic_DNA"/>
</dbReference>
<name>A0ABT6TLN9_9BACL</name>
<evidence type="ECO:0000256" key="7">
    <source>
        <dbReference type="ARBA" id="ARBA00022989"/>
    </source>
</evidence>
<evidence type="ECO:0000256" key="9">
    <source>
        <dbReference type="SAM" id="Phobius"/>
    </source>
</evidence>
<dbReference type="CDD" id="cd12912">
    <property type="entry name" value="PDC2_MCP_like"/>
    <property type="match status" value="1"/>
</dbReference>
<dbReference type="Proteomes" id="UP001161691">
    <property type="component" value="Unassembled WGS sequence"/>
</dbReference>
<dbReference type="InterPro" id="IPR003660">
    <property type="entry name" value="HAMP_dom"/>
</dbReference>
<dbReference type="Pfam" id="PF02743">
    <property type="entry name" value="dCache_1"/>
    <property type="match status" value="1"/>
</dbReference>
<dbReference type="Gene3D" id="6.10.340.10">
    <property type="match status" value="1"/>
</dbReference>
<evidence type="ECO:0000259" key="10">
    <source>
        <dbReference type="PROSITE" id="PS50885"/>
    </source>
</evidence>
<dbReference type="PANTHER" id="PTHR34220:SF7">
    <property type="entry name" value="SENSOR HISTIDINE KINASE YPDA"/>
    <property type="match status" value="1"/>
</dbReference>
<keyword evidence="3" id="KW-0597">Phosphoprotein</keyword>
<dbReference type="Gene3D" id="3.30.450.20">
    <property type="entry name" value="PAS domain"/>
    <property type="match status" value="1"/>
</dbReference>
<accession>A0ABT6TLN9</accession>
<dbReference type="CDD" id="cd06225">
    <property type="entry name" value="HAMP"/>
    <property type="match status" value="1"/>
</dbReference>
<evidence type="ECO:0000256" key="2">
    <source>
        <dbReference type="ARBA" id="ARBA00022475"/>
    </source>
</evidence>
<gene>
    <name evidence="11" type="ORF">KB449_19800</name>
</gene>
<keyword evidence="5 9" id="KW-0812">Transmembrane</keyword>
<protein>
    <submittedName>
        <fullName evidence="11">Sensor histidine kinase</fullName>
        <ecNumber evidence="11">2.7.13.3</ecNumber>
    </submittedName>
</protein>
<dbReference type="EC" id="2.7.13.3" evidence="11"/>
<keyword evidence="12" id="KW-1185">Reference proteome</keyword>
<reference evidence="11" key="1">
    <citation type="submission" date="2023-04" db="EMBL/GenBank/DDBJ databases">
        <title>Comparative genomic analysis of Cohnella hashimotonis sp. nov., isolated from the International Space Station.</title>
        <authorList>
            <person name="Venkateswaran K."/>
            <person name="Simpson A."/>
        </authorList>
    </citation>
    <scope>NUCLEOTIDE SEQUENCE</scope>
    <source>
        <strain evidence="11">F6_2S_P_1</strain>
    </source>
</reference>
<keyword evidence="4 11" id="KW-0808">Transferase</keyword>
<organism evidence="11 12">
    <name type="scientific">Cohnella hashimotonis</name>
    <dbReference type="NCBI Taxonomy" id="2826895"/>
    <lineage>
        <taxon>Bacteria</taxon>
        <taxon>Bacillati</taxon>
        <taxon>Bacillota</taxon>
        <taxon>Bacilli</taxon>
        <taxon>Bacillales</taxon>
        <taxon>Paenibacillaceae</taxon>
        <taxon>Cohnella</taxon>
    </lineage>
</organism>
<evidence type="ECO:0000313" key="12">
    <source>
        <dbReference type="Proteomes" id="UP001161691"/>
    </source>
</evidence>
<evidence type="ECO:0000256" key="3">
    <source>
        <dbReference type="ARBA" id="ARBA00022553"/>
    </source>
</evidence>
<dbReference type="InterPro" id="IPR036890">
    <property type="entry name" value="HATPase_C_sf"/>
</dbReference>
<dbReference type="InterPro" id="IPR010559">
    <property type="entry name" value="Sig_transdc_His_kin_internal"/>
</dbReference>
<proteinExistence type="predicted"/>
<dbReference type="PROSITE" id="PS50885">
    <property type="entry name" value="HAMP"/>
    <property type="match status" value="1"/>
</dbReference>
<dbReference type="GO" id="GO:0004673">
    <property type="term" value="F:protein histidine kinase activity"/>
    <property type="evidence" value="ECO:0007669"/>
    <property type="project" value="UniProtKB-EC"/>
</dbReference>
<keyword evidence="2" id="KW-1003">Cell membrane</keyword>
<feature type="domain" description="HAMP" evidence="10">
    <location>
        <begin position="326"/>
        <end position="378"/>
    </location>
</feature>
<evidence type="ECO:0000256" key="1">
    <source>
        <dbReference type="ARBA" id="ARBA00004651"/>
    </source>
</evidence>
<keyword evidence="6 11" id="KW-0418">Kinase</keyword>
<evidence type="ECO:0000256" key="8">
    <source>
        <dbReference type="ARBA" id="ARBA00023136"/>
    </source>
</evidence>
<comment type="caution">
    <text evidence="11">The sequence shown here is derived from an EMBL/GenBank/DDBJ whole genome shotgun (WGS) entry which is preliminary data.</text>
</comment>
<dbReference type="PANTHER" id="PTHR34220">
    <property type="entry name" value="SENSOR HISTIDINE KINASE YPDA"/>
    <property type="match status" value="1"/>
</dbReference>
<dbReference type="InterPro" id="IPR033479">
    <property type="entry name" value="dCache_1"/>
</dbReference>
<feature type="transmembrane region" description="Helical" evidence="9">
    <location>
        <begin position="22"/>
        <end position="42"/>
    </location>
</feature>
<dbReference type="RefSeq" id="WP_282910008.1">
    <property type="nucleotide sequence ID" value="NZ_JAGRPV010000001.1"/>
</dbReference>
<dbReference type="Pfam" id="PF02518">
    <property type="entry name" value="HATPase_c"/>
    <property type="match status" value="1"/>
</dbReference>
<comment type="subcellular location">
    <subcellularLocation>
        <location evidence="1">Cell membrane</location>
        <topology evidence="1">Multi-pass membrane protein</topology>
    </subcellularLocation>
</comment>